<dbReference type="PANTHER" id="PTHR22847:SF637">
    <property type="entry name" value="WD REPEAT DOMAIN 5B"/>
    <property type="match status" value="1"/>
</dbReference>
<dbReference type="InterPro" id="IPR020472">
    <property type="entry name" value="WD40_PAC1"/>
</dbReference>
<dbReference type="PANTHER" id="PTHR22847">
    <property type="entry name" value="WD40 REPEAT PROTEIN"/>
    <property type="match status" value="1"/>
</dbReference>
<feature type="repeat" description="WD" evidence="3">
    <location>
        <begin position="948"/>
        <end position="979"/>
    </location>
</feature>
<dbReference type="InterPro" id="IPR027417">
    <property type="entry name" value="P-loop_NTPase"/>
</dbReference>
<accession>A0A8J7CBR5</accession>
<dbReference type="InterPro" id="IPR011600">
    <property type="entry name" value="Pept_C14_caspase"/>
</dbReference>
<proteinExistence type="predicted"/>
<feature type="repeat" description="WD" evidence="3">
    <location>
        <begin position="1108"/>
        <end position="1142"/>
    </location>
</feature>
<dbReference type="InterPro" id="IPR001680">
    <property type="entry name" value="WD40_rpt"/>
</dbReference>
<keyword evidence="1 3" id="KW-0853">WD repeat</keyword>
<evidence type="ECO:0000256" key="1">
    <source>
        <dbReference type="ARBA" id="ARBA00022574"/>
    </source>
</evidence>
<dbReference type="CDD" id="cd00200">
    <property type="entry name" value="WD40"/>
    <property type="match status" value="2"/>
</dbReference>
<keyword evidence="4" id="KW-0175">Coiled coil</keyword>
<feature type="repeat" description="WD" evidence="3">
    <location>
        <begin position="1268"/>
        <end position="1299"/>
    </location>
</feature>
<dbReference type="PROSITE" id="PS50294">
    <property type="entry name" value="WD_REPEATS_REGION"/>
    <property type="match status" value="13"/>
</dbReference>
<sequence>MIRDALVVGINTYSYERLRPLTAPAQDAEAIAKLLERYGQFNVKRIPSVKDKENNTVRVGQKTVVTLNQLEEAIVQLFKPEGKSIPDTALLYFSGHGLRKNRGIQQGFLATSDVNPDSGNWGLSLQWLRQLLLESEVKQQIIWLDCCYSGELVNFAEADPGDRGKGRDRCFIAASREFEVAYEAIGSSHSVLTQALLLGLEPKQEQEQWVTNYTLIDILNQHWANYPQRPIFANSGSAINLTRIWSTQREESVYTVTGRVCPYRGLQYFDCKESDAQYFFGREVLTDQLLEKVRTSNFLAVLGASGSGKSSVVRAGLLYQIKLGRRLSGSENWQIKIFRPGEHPLHSLALAFVDSGLSDIDRASQLAKAEELLAKGGVGLGQLINATDAERVVLVADQFEEAFTLCQNISDRQRFFECLLGALPYTGNKLCIVLTMRADFFGKCAEQEYSGLAQQIQQHLVTVTPMTKEELTEAITAPARKVGLQIQEELVQQIISDVEGSPGSLPLLQYTLTELWQQQQFTLAAYTRLGGVKGTLEKRATEVYESLSREEQLVAKRIFLELTQLGEGTEDTRRRVLLDNLVSSPQQKAVVERVIGKLADENVRLLVTSTLVEKGTESGIRAVVDVAHEALIRNWLLLRQWVAENREALRQQRKIESEAQEWQDNSKGNDYLLQGAKLAQAEDFLPSYGEQISLSSLAQDLIAASRAERERREQVAEESRQRELQQERKARHAAQNTIALVSIVAIFAVGQWIKAEEQFNIALLQGLNTIATISNDSDLNLNALINNVKAGKQLQKVEHSVKVDAGIKMQVLANLHQVIYGVREQNRLIKHDAEVTSVAFSPDSKTLASASSDSTVKLWRTDSSLITTLKHDAAVNSVAFSPDSKTLASASSDKTVKLWRTDGSLITTLKHDAMVDSVAFSPDGKTLASASWDKTVKLWRIDGSLISTLKHDAAVNSVAFSPDGKTLTSASSDKTVKLWRTDGSLITTLKHDAMVDSVAFSPDGKTLASASWDKTVKLWRIDGSLISTLKHDAAVNSVAFSPDGKTLTSASSDKTVKLWRTDGSLITTLKHDDEVYSVAFSPDGKTLASASRDKTVKLWRIDGSLITTLKHDAEVNSVAFSPDGKTLASASLDETVKLWRIDGSLITTLKHDTKVTSVAFSPDGKTLASASYDKTVKLWRIDSSLISTLRHDAIVDSVAFSPDGKTLASASWDKTVKLWRIDGSLISTLRHDAAVRSVAFSPDGKTLASVSYDKTVKLWHSDGSLISTLRHDNTVWDVAFSPDGKTLASASSDKTVKLWHSDGSLISTLKGHDAEVFSVAFSPDGKTLASASRDKTVKLWNFNLDDLLDRSCKWLHDYLKNPDNGMKQDDPDRRVCDSV</sequence>
<dbReference type="SUPFAM" id="SSF52129">
    <property type="entry name" value="Caspase-like"/>
    <property type="match status" value="1"/>
</dbReference>
<evidence type="ECO:0000313" key="8">
    <source>
        <dbReference type="Proteomes" id="UP000629098"/>
    </source>
</evidence>
<feature type="repeat" description="WD" evidence="3">
    <location>
        <begin position="1068"/>
        <end position="1102"/>
    </location>
</feature>
<dbReference type="Pfam" id="PF00400">
    <property type="entry name" value="WD40"/>
    <property type="match status" value="13"/>
</dbReference>
<dbReference type="InterPro" id="IPR019775">
    <property type="entry name" value="WD40_repeat_CS"/>
</dbReference>
<dbReference type="RefSeq" id="WP_190838610.1">
    <property type="nucleotide sequence ID" value="NZ_CAWPPI010000132.1"/>
</dbReference>
<keyword evidence="2" id="KW-0677">Repeat</keyword>
<dbReference type="PRINTS" id="PR00320">
    <property type="entry name" value="GPROTEINBRPT"/>
</dbReference>
<feature type="repeat" description="WD" evidence="3">
    <location>
        <begin position="1148"/>
        <end position="1183"/>
    </location>
</feature>
<reference evidence="7" key="1">
    <citation type="submission" date="2020-09" db="EMBL/GenBank/DDBJ databases">
        <title>Iningainema tapete sp. nov. (Scytonemataceae, Cyanobacteria) from greenhouses in central Florida (USA) produces two types of nodularin with biosynthetic potential for microcystin-LR and anabaenopeptins.</title>
        <authorList>
            <person name="Berthold D.E."/>
            <person name="Lefler F.W."/>
            <person name="Huang I.-S."/>
            <person name="Abdulla H."/>
            <person name="Zimba P.V."/>
            <person name="Laughinghouse H.D. IV."/>
        </authorList>
    </citation>
    <scope>NUCLEOTIDE SEQUENCE</scope>
    <source>
        <strain evidence="7">BLCCT55</strain>
    </source>
</reference>
<dbReference type="SUPFAM" id="SSF52540">
    <property type="entry name" value="P-loop containing nucleoside triphosphate hydrolases"/>
    <property type="match status" value="1"/>
</dbReference>
<feature type="repeat" description="WD" evidence="3">
    <location>
        <begin position="988"/>
        <end position="1022"/>
    </location>
</feature>
<organism evidence="7 8">
    <name type="scientific">Iningainema tapete BLCC-T55</name>
    <dbReference type="NCBI Taxonomy" id="2748662"/>
    <lineage>
        <taxon>Bacteria</taxon>
        <taxon>Bacillati</taxon>
        <taxon>Cyanobacteriota</taxon>
        <taxon>Cyanophyceae</taxon>
        <taxon>Nostocales</taxon>
        <taxon>Scytonemataceae</taxon>
        <taxon>Iningainema tapete</taxon>
    </lineage>
</organism>
<gene>
    <name evidence="7" type="ORF">ICL16_43065</name>
</gene>
<dbReference type="Proteomes" id="UP000629098">
    <property type="component" value="Unassembled WGS sequence"/>
</dbReference>
<feature type="repeat" description="WD" evidence="3">
    <location>
        <begin position="1228"/>
        <end position="1259"/>
    </location>
</feature>
<protein>
    <submittedName>
        <fullName evidence="7">Caspase family protein</fullName>
    </submittedName>
</protein>
<dbReference type="Gene3D" id="3.40.50.1460">
    <property type="match status" value="1"/>
</dbReference>
<evidence type="ECO:0000256" key="3">
    <source>
        <dbReference type="PROSITE-ProRule" id="PRU00221"/>
    </source>
</evidence>
<evidence type="ECO:0000256" key="4">
    <source>
        <dbReference type="SAM" id="Coils"/>
    </source>
</evidence>
<keyword evidence="8" id="KW-1185">Reference proteome</keyword>
<dbReference type="Pfam" id="PF00656">
    <property type="entry name" value="Peptidase_C14"/>
    <property type="match status" value="1"/>
</dbReference>
<name>A0A8J7CBR5_9CYAN</name>
<dbReference type="Pfam" id="PF20703">
    <property type="entry name" value="nSTAND1"/>
    <property type="match status" value="1"/>
</dbReference>
<evidence type="ECO:0000256" key="2">
    <source>
        <dbReference type="ARBA" id="ARBA00022737"/>
    </source>
</evidence>
<dbReference type="PROSITE" id="PS00678">
    <property type="entry name" value="WD_REPEATS_1"/>
    <property type="match status" value="1"/>
</dbReference>
<feature type="domain" description="Novel STAND NTPase 1" evidence="6">
    <location>
        <begin position="262"/>
        <end position="667"/>
    </location>
</feature>
<dbReference type="InterPro" id="IPR029030">
    <property type="entry name" value="Caspase-like_dom_sf"/>
</dbReference>
<dbReference type="PROSITE" id="PS50082">
    <property type="entry name" value="WD_REPEATS_2"/>
    <property type="match status" value="13"/>
</dbReference>
<evidence type="ECO:0000259" key="6">
    <source>
        <dbReference type="Pfam" id="PF20703"/>
    </source>
</evidence>
<feature type="coiled-coil region" evidence="4">
    <location>
        <begin position="638"/>
        <end position="665"/>
    </location>
</feature>
<feature type="repeat" description="WD" evidence="3">
    <location>
        <begin position="868"/>
        <end position="899"/>
    </location>
</feature>
<dbReference type="GO" id="GO:0006508">
    <property type="term" value="P:proteolysis"/>
    <property type="evidence" value="ECO:0007669"/>
    <property type="project" value="InterPro"/>
</dbReference>
<feature type="repeat" description="WD" evidence="3">
    <location>
        <begin position="828"/>
        <end position="869"/>
    </location>
</feature>
<feature type="domain" description="Peptidase C14 caspase" evidence="5">
    <location>
        <begin position="5"/>
        <end position="206"/>
    </location>
</feature>
<dbReference type="SMART" id="SM00320">
    <property type="entry name" value="WD40"/>
    <property type="match status" value="13"/>
</dbReference>
<feature type="repeat" description="WD" evidence="3">
    <location>
        <begin position="1188"/>
        <end position="1222"/>
    </location>
</feature>
<dbReference type="InterPro" id="IPR015943">
    <property type="entry name" value="WD40/YVTN_repeat-like_dom_sf"/>
</dbReference>
<dbReference type="InterPro" id="IPR049052">
    <property type="entry name" value="nSTAND1"/>
</dbReference>
<comment type="caution">
    <text evidence="7">The sequence shown here is derived from an EMBL/GenBank/DDBJ whole genome shotgun (WGS) entry which is preliminary data.</text>
</comment>
<evidence type="ECO:0000313" key="7">
    <source>
        <dbReference type="EMBL" id="MBD2778651.1"/>
    </source>
</evidence>
<feature type="repeat" description="WD" evidence="3">
    <location>
        <begin position="1028"/>
        <end position="1059"/>
    </location>
</feature>
<dbReference type="SUPFAM" id="SSF50978">
    <property type="entry name" value="WD40 repeat-like"/>
    <property type="match status" value="2"/>
</dbReference>
<evidence type="ECO:0000259" key="5">
    <source>
        <dbReference type="Pfam" id="PF00656"/>
    </source>
</evidence>
<feature type="repeat" description="WD" evidence="3">
    <location>
        <begin position="908"/>
        <end position="942"/>
    </location>
</feature>
<dbReference type="GO" id="GO:0004197">
    <property type="term" value="F:cysteine-type endopeptidase activity"/>
    <property type="evidence" value="ECO:0007669"/>
    <property type="project" value="InterPro"/>
</dbReference>
<dbReference type="Gene3D" id="2.130.10.10">
    <property type="entry name" value="YVTN repeat-like/Quinoprotein amine dehydrogenase"/>
    <property type="match status" value="6"/>
</dbReference>
<dbReference type="InterPro" id="IPR036322">
    <property type="entry name" value="WD40_repeat_dom_sf"/>
</dbReference>
<dbReference type="EMBL" id="JACXAE010000132">
    <property type="protein sequence ID" value="MBD2778651.1"/>
    <property type="molecule type" value="Genomic_DNA"/>
</dbReference>
<feature type="repeat" description="WD" evidence="3">
    <location>
        <begin position="1309"/>
        <end position="1350"/>
    </location>
</feature>